<dbReference type="Gene3D" id="3.30.420.10">
    <property type="entry name" value="Ribonuclease H-like superfamily/Ribonuclease H"/>
    <property type="match status" value="1"/>
</dbReference>
<dbReference type="InterPro" id="IPR036397">
    <property type="entry name" value="RNaseH_sf"/>
</dbReference>
<comment type="caution">
    <text evidence="2">The sequence shown here is derived from an EMBL/GenBank/DDBJ whole genome shotgun (WGS) entry which is preliminary data.</text>
</comment>
<dbReference type="SUPFAM" id="SSF53098">
    <property type="entry name" value="Ribonuclease H-like"/>
    <property type="match status" value="1"/>
</dbReference>
<dbReference type="PANTHER" id="PTHR46889">
    <property type="entry name" value="TRANSPOSASE INSF FOR INSERTION SEQUENCE IS3B-RELATED"/>
    <property type="match status" value="1"/>
</dbReference>
<dbReference type="RefSeq" id="WP_399612942.1">
    <property type="nucleotide sequence ID" value="NZ_JBITYT010000004.1"/>
</dbReference>
<evidence type="ECO:0000313" key="2">
    <source>
        <dbReference type="EMBL" id="MFI9119706.1"/>
    </source>
</evidence>
<dbReference type="Proteomes" id="UP001614391">
    <property type="component" value="Unassembled WGS sequence"/>
</dbReference>
<evidence type="ECO:0000313" key="3">
    <source>
        <dbReference type="Proteomes" id="UP001614391"/>
    </source>
</evidence>
<keyword evidence="3" id="KW-1185">Reference proteome</keyword>
<proteinExistence type="predicted"/>
<protein>
    <submittedName>
        <fullName evidence="2">Integrase core domain-containing protein</fullName>
    </submittedName>
</protein>
<dbReference type="InterPro" id="IPR001584">
    <property type="entry name" value="Integrase_cat-core"/>
</dbReference>
<sequence length="122" mass="13604">MPSGTGWASHEGGHTAGNAIFHSDRGSQYTFHQFRVLMGDLGIRQSTGRTGSRFDNAAAESFFAVLKAEIGTTVRETRAQARQDVLRWIAEQYNREPLHSTIGCITPYRARVRCHQRLDLAA</sequence>
<dbReference type="PROSITE" id="PS50994">
    <property type="entry name" value="INTEGRASE"/>
    <property type="match status" value="1"/>
</dbReference>
<dbReference type="Pfam" id="PF13683">
    <property type="entry name" value="rve_3"/>
    <property type="match status" value="1"/>
</dbReference>
<dbReference type="EMBL" id="JBITYT010000004">
    <property type="protein sequence ID" value="MFI9119706.1"/>
    <property type="molecule type" value="Genomic_DNA"/>
</dbReference>
<evidence type="ECO:0000259" key="1">
    <source>
        <dbReference type="PROSITE" id="PS50994"/>
    </source>
</evidence>
<dbReference type="PANTHER" id="PTHR46889:SF4">
    <property type="entry name" value="TRANSPOSASE INSO FOR INSERTION SEQUENCE ELEMENT IS911B-RELATED"/>
    <property type="match status" value="1"/>
</dbReference>
<organism evidence="2 3">
    <name type="scientific">Streptomyces bikiniensis</name>
    <dbReference type="NCBI Taxonomy" id="1896"/>
    <lineage>
        <taxon>Bacteria</taxon>
        <taxon>Bacillati</taxon>
        <taxon>Actinomycetota</taxon>
        <taxon>Actinomycetes</taxon>
        <taxon>Kitasatosporales</taxon>
        <taxon>Streptomycetaceae</taxon>
        <taxon>Streptomyces</taxon>
    </lineage>
</organism>
<dbReference type="InterPro" id="IPR050900">
    <property type="entry name" value="Transposase_IS3/IS150/IS904"/>
</dbReference>
<name>A0ABW8CS91_STRBI</name>
<gene>
    <name evidence="2" type="ORF">ACIGW0_09980</name>
</gene>
<feature type="domain" description="Integrase catalytic" evidence="1">
    <location>
        <begin position="20"/>
        <end position="115"/>
    </location>
</feature>
<dbReference type="InterPro" id="IPR012337">
    <property type="entry name" value="RNaseH-like_sf"/>
</dbReference>
<reference evidence="2 3" key="1">
    <citation type="submission" date="2024-10" db="EMBL/GenBank/DDBJ databases">
        <title>The Natural Products Discovery Center: Release of the First 8490 Sequenced Strains for Exploring Actinobacteria Biosynthetic Diversity.</title>
        <authorList>
            <person name="Kalkreuter E."/>
            <person name="Kautsar S.A."/>
            <person name="Yang D."/>
            <person name="Bader C.D."/>
            <person name="Teijaro C.N."/>
            <person name="Fluegel L."/>
            <person name="Davis C.M."/>
            <person name="Simpson J.R."/>
            <person name="Lauterbach L."/>
            <person name="Steele A.D."/>
            <person name="Gui C."/>
            <person name="Meng S."/>
            <person name="Li G."/>
            <person name="Viehrig K."/>
            <person name="Ye F."/>
            <person name="Su P."/>
            <person name="Kiefer A.F."/>
            <person name="Nichols A."/>
            <person name="Cepeda A.J."/>
            <person name="Yan W."/>
            <person name="Fan B."/>
            <person name="Jiang Y."/>
            <person name="Adhikari A."/>
            <person name="Zheng C.-J."/>
            <person name="Schuster L."/>
            <person name="Cowan T.M."/>
            <person name="Smanski M.J."/>
            <person name="Chevrette M.G."/>
            <person name="De Carvalho L.P.S."/>
            <person name="Shen B."/>
        </authorList>
    </citation>
    <scope>NUCLEOTIDE SEQUENCE [LARGE SCALE GENOMIC DNA]</scope>
    <source>
        <strain evidence="2 3">NPDC053346</strain>
    </source>
</reference>
<accession>A0ABW8CS91</accession>